<protein>
    <recommendedName>
        <fullName evidence="2">Ricin B lectin domain-containing protein</fullName>
    </recommendedName>
</protein>
<dbReference type="AlphaFoldDB" id="A0A2M8M259"/>
<evidence type="ECO:0000256" key="1">
    <source>
        <dbReference type="SAM" id="MobiDB-lite"/>
    </source>
</evidence>
<feature type="compositionally biased region" description="Low complexity" evidence="1">
    <location>
        <begin position="341"/>
        <end position="354"/>
    </location>
</feature>
<dbReference type="SMART" id="SM00458">
    <property type="entry name" value="RICIN"/>
    <property type="match status" value="1"/>
</dbReference>
<feature type="region of interest" description="Disordered" evidence="1">
    <location>
        <begin position="321"/>
        <end position="358"/>
    </location>
</feature>
<feature type="domain" description="Ricin B lectin" evidence="2">
    <location>
        <begin position="454"/>
        <end position="580"/>
    </location>
</feature>
<feature type="compositionally biased region" description="Basic and acidic residues" evidence="1">
    <location>
        <begin position="391"/>
        <end position="437"/>
    </location>
</feature>
<proteinExistence type="predicted"/>
<feature type="region of interest" description="Disordered" evidence="1">
    <location>
        <begin position="161"/>
        <end position="289"/>
    </location>
</feature>
<dbReference type="SUPFAM" id="SSF50370">
    <property type="entry name" value="Ricin B-like lectins"/>
    <property type="match status" value="1"/>
</dbReference>
<feature type="compositionally biased region" description="Basic and acidic residues" evidence="1">
    <location>
        <begin position="23"/>
        <end position="32"/>
    </location>
</feature>
<evidence type="ECO:0000313" key="4">
    <source>
        <dbReference type="Proteomes" id="UP000230407"/>
    </source>
</evidence>
<comment type="caution">
    <text evidence="3">The sequence shown here is derived from an EMBL/GenBank/DDBJ whole genome shotgun (WGS) entry which is preliminary data.</text>
</comment>
<accession>A0A2M8M259</accession>
<evidence type="ECO:0000313" key="3">
    <source>
        <dbReference type="EMBL" id="PJE98303.1"/>
    </source>
</evidence>
<feature type="region of interest" description="Disordered" evidence="1">
    <location>
        <begin position="377"/>
        <end position="443"/>
    </location>
</feature>
<dbReference type="Pfam" id="PF00652">
    <property type="entry name" value="Ricin_B_lectin"/>
    <property type="match status" value="1"/>
</dbReference>
<dbReference type="EMBL" id="PGGW01000020">
    <property type="protein sequence ID" value="PJE98303.1"/>
    <property type="molecule type" value="Genomic_DNA"/>
</dbReference>
<dbReference type="InterPro" id="IPR035992">
    <property type="entry name" value="Ricin_B-like_lectins"/>
</dbReference>
<feature type="compositionally biased region" description="Acidic residues" evidence="1">
    <location>
        <begin position="329"/>
        <end position="340"/>
    </location>
</feature>
<dbReference type="Proteomes" id="UP000230407">
    <property type="component" value="Unassembled WGS sequence"/>
</dbReference>
<keyword evidence="4" id="KW-1185">Reference proteome</keyword>
<feature type="compositionally biased region" description="Basic and acidic residues" evidence="1">
    <location>
        <begin position="178"/>
        <end position="198"/>
    </location>
</feature>
<evidence type="ECO:0000259" key="2">
    <source>
        <dbReference type="SMART" id="SM00458"/>
    </source>
</evidence>
<feature type="compositionally biased region" description="Low complexity" evidence="1">
    <location>
        <begin position="105"/>
        <end position="114"/>
    </location>
</feature>
<reference evidence="3 4" key="1">
    <citation type="submission" date="2017-11" db="EMBL/GenBank/DDBJ databases">
        <title>Streptomyces carmine sp. nov., a novel actinomycete isolated from Sophora alopecuroides in Xinjiang, China.</title>
        <authorList>
            <person name="Wang Y."/>
            <person name="Luo X."/>
            <person name="Wan C."/>
            <person name="Zhang L."/>
        </authorList>
    </citation>
    <scope>NUCLEOTIDE SEQUENCE [LARGE SCALE GENOMIC DNA]</scope>
    <source>
        <strain evidence="3 4">TRM SA0054</strain>
    </source>
</reference>
<organism evidence="3 4">
    <name type="scientific">Streptomyces carminius</name>
    <dbReference type="NCBI Taxonomy" id="2665496"/>
    <lineage>
        <taxon>Bacteria</taxon>
        <taxon>Bacillati</taxon>
        <taxon>Actinomycetota</taxon>
        <taxon>Actinomycetes</taxon>
        <taxon>Kitasatosporales</taxon>
        <taxon>Streptomycetaceae</taxon>
        <taxon>Streptomyces</taxon>
    </lineage>
</organism>
<feature type="compositionally biased region" description="Low complexity" evidence="1">
    <location>
        <begin position="34"/>
        <end position="73"/>
    </location>
</feature>
<dbReference type="CDD" id="cd00161">
    <property type="entry name" value="beta-trefoil_Ricin-like"/>
    <property type="match status" value="1"/>
</dbReference>
<sequence length="580" mass="60061">MPSVGRDSLQALRPAARSSGTGGERRPEEVTRPEGTSGSTSSEGKASEGNTSEAAADTAAAARPQAEPSAGARTDARTDTRTGTSGTRSRAEGESRSAGATRGLTAVAGSTAGASGRGGSGAADGAGDGSPGRPKKPMLAAAGIAGAVLISVPLLVMVGDDSDDRTERQRVSIAADSKGLEGERKAETETLYDERLESAPRTYAPQKTEEDSAAGPGSGTVSTPPKAEKQGVEQPVTVVKKAAPGTVVVGQRAGEQQEPGTTGQEPTVLATPETVAKRGLSVPLMTEPVKQEREPMVRVVTVAPTIEPEKHKKAVKAVEAAAAAKAGEKEEEEEKGDDIEALASPSASPSVSPSGVLEKKSVRAVALIPTKKEVKALHDGRGVVPPVQTEETEKQREPEKSADEEQSRESAEAETGHAEAKAPARTEAPDGSQERKQAQAVKGSTTVEKKVVTVYAYRLVSADSGKCLVTTARSVGGELAIAPCGTGEEQYWAFHPDDTIRNGELCMTLADGATADNTVIRLENCNGSDAQKFRLNATDDLVSLKAGNKCADVLWQDDFDGAPVRLWPCTGGANQTWTRG</sequence>
<feature type="region of interest" description="Disordered" evidence="1">
    <location>
        <begin position="1"/>
        <end position="138"/>
    </location>
</feature>
<name>A0A2M8M259_9ACTN</name>
<dbReference type="PROSITE" id="PS50231">
    <property type="entry name" value="RICIN_B_LECTIN"/>
    <property type="match status" value="1"/>
</dbReference>
<gene>
    <name evidence="3" type="ORF">CUT44_07805</name>
</gene>
<dbReference type="Gene3D" id="2.80.10.50">
    <property type="match status" value="1"/>
</dbReference>
<dbReference type="InterPro" id="IPR000772">
    <property type="entry name" value="Ricin_B_lectin"/>
</dbReference>
<feature type="compositionally biased region" description="Gly residues" evidence="1">
    <location>
        <begin position="115"/>
        <end position="130"/>
    </location>
</feature>